<evidence type="ECO:0000256" key="6">
    <source>
        <dbReference type="ARBA" id="ARBA00022723"/>
    </source>
</evidence>
<dbReference type="GO" id="GO:0051536">
    <property type="term" value="F:iron-sulfur cluster binding"/>
    <property type="evidence" value="ECO:0007669"/>
    <property type="project" value="UniProtKB-KW"/>
</dbReference>
<gene>
    <name evidence="11" type="ORF">SAMN05444851_2582</name>
</gene>
<comment type="cofactor">
    <cofactor evidence="1">
        <name>FMN</name>
        <dbReference type="ChEBI" id="CHEBI:58210"/>
    </cofactor>
</comment>
<evidence type="ECO:0000256" key="8">
    <source>
        <dbReference type="ARBA" id="ARBA00023004"/>
    </source>
</evidence>
<evidence type="ECO:0000256" key="4">
    <source>
        <dbReference type="ARBA" id="ARBA00022630"/>
    </source>
</evidence>
<evidence type="ECO:0000256" key="5">
    <source>
        <dbReference type="ARBA" id="ARBA00022643"/>
    </source>
</evidence>
<name>A0A1I0QHW3_9RHOB</name>
<dbReference type="AlphaFoldDB" id="A0A1I0QHW3"/>
<keyword evidence="7" id="KW-0560">Oxidoreductase</keyword>
<dbReference type="InterPro" id="IPR001155">
    <property type="entry name" value="OxRdtase_FMN_N"/>
</dbReference>
<reference evidence="11 12" key="1">
    <citation type="submission" date="2016-10" db="EMBL/GenBank/DDBJ databases">
        <authorList>
            <person name="de Groot N.N."/>
        </authorList>
    </citation>
    <scope>NUCLEOTIDE SEQUENCE [LARGE SCALE GENOMIC DNA]</scope>
    <source>
        <strain evidence="11 12">DSM 29439</strain>
    </source>
</reference>
<dbReference type="Gene3D" id="3.40.50.720">
    <property type="entry name" value="NAD(P)-binding Rossmann-like Domain"/>
    <property type="match status" value="1"/>
</dbReference>
<keyword evidence="4" id="KW-0285">Flavoprotein</keyword>
<comment type="similarity">
    <text evidence="3">In the N-terminal section; belongs to the NADH:flavin oxidoreductase/NADH oxidase family.</text>
</comment>
<dbReference type="PANTHER" id="PTHR42917:SF2">
    <property type="entry name" value="2,4-DIENOYL-COA REDUCTASE [(2E)-ENOYL-COA-PRODUCING]"/>
    <property type="match status" value="1"/>
</dbReference>
<dbReference type="CDD" id="cd02929">
    <property type="entry name" value="TMADH_HD_FMN"/>
    <property type="match status" value="1"/>
</dbReference>
<protein>
    <submittedName>
        <fullName evidence="11">Dimethylamine/trimethylamine dehydrogenase</fullName>
    </submittedName>
</protein>
<dbReference type="PRINTS" id="PR00368">
    <property type="entry name" value="FADPNR"/>
</dbReference>
<dbReference type="SUPFAM" id="SSF51395">
    <property type="entry name" value="FMN-linked oxidoreductases"/>
    <property type="match status" value="1"/>
</dbReference>
<sequence length="689" mass="76640">MRDKRYEVLFEPMQIGPVTAKNRFYQVPHCNGGGYRDPSAAAEMRRSKAEGGWGVIFTEQTEMHHTSEITPFIELRLWEDKDIPMLRKMSERMKEYGALAGIQLAYSGVNGPNLYTKEVPLAVSAQPIRTFTNDPVQARALDKSDIRDLRRWFVNAAKRSQDAGFDLICLYGAHGFGIFQHFLSRATNHRTDEYGGSLENRSRFVNEVIADIKDAVGDSMGITLRVSLDETIGELGFSNAEVREFVEMNRNLPDLWDLAQGTWEDCSGPSRFKEEAAQEQLVKGIHELTDKPIVGVGRFTSPDVMAKMVRTGTLDFIGCARPSIADPFLPKKIEEGRVEDIRECIGCNICITGDMTMSISRCTQNPTFMEEWRKGWHPERMNAKGDSSNVLVVGAGPAGLEATRALAERGYDVALAESGTAIGGRVSRERLLPGLSAWGRVVDYREYQIGQKPNVETYFDSELDAESILEFGFENVCIATGAKWRRDGVARQHVIPFPTDAAMPLYSPDDLMDGAAPSGHVVIYDDDHYYMGGVMAELLIQKGCTVTLVTPAAYVSEWTLNTLEQHEIHRRLVGMGVVIELNRGVMSIGKDHVETNCMFTDQRRAIECDGVLLVSSKLENNSVYNDLKAREAEWADAGIKSVKLIGDANAPGPIAWATYAGHRYARELDSEDIGDALPFRREITALAVD</sequence>
<dbReference type="Pfam" id="PF13450">
    <property type="entry name" value="NAD_binding_8"/>
    <property type="match status" value="1"/>
</dbReference>
<dbReference type="STRING" id="1173584.SAMN05444851_2582"/>
<dbReference type="InterPro" id="IPR051793">
    <property type="entry name" value="NADH:flavin_oxidoreductase"/>
</dbReference>
<dbReference type="GO" id="GO:0016491">
    <property type="term" value="F:oxidoreductase activity"/>
    <property type="evidence" value="ECO:0007669"/>
    <property type="project" value="UniProtKB-KW"/>
</dbReference>
<dbReference type="InterPro" id="IPR036188">
    <property type="entry name" value="FAD/NAD-bd_sf"/>
</dbReference>
<dbReference type="GO" id="GO:0010181">
    <property type="term" value="F:FMN binding"/>
    <property type="evidence" value="ECO:0007669"/>
    <property type="project" value="InterPro"/>
</dbReference>
<evidence type="ECO:0000313" key="12">
    <source>
        <dbReference type="Proteomes" id="UP000199650"/>
    </source>
</evidence>
<dbReference type="InterPro" id="IPR037348">
    <property type="entry name" value="TMADH/DMDH_FMN-bd"/>
</dbReference>
<dbReference type="Gene3D" id="3.20.20.70">
    <property type="entry name" value="Aldolase class I"/>
    <property type="match status" value="1"/>
</dbReference>
<keyword evidence="6" id="KW-0479">Metal-binding</keyword>
<keyword evidence="8" id="KW-0408">Iron</keyword>
<evidence type="ECO:0000256" key="2">
    <source>
        <dbReference type="ARBA" id="ARBA00001966"/>
    </source>
</evidence>
<dbReference type="Pfam" id="PF00724">
    <property type="entry name" value="Oxidored_FMN"/>
    <property type="match status" value="1"/>
</dbReference>
<accession>A0A1I0QHW3</accession>
<comment type="cofactor">
    <cofactor evidence="2">
        <name>[4Fe-4S] cluster</name>
        <dbReference type="ChEBI" id="CHEBI:49883"/>
    </cofactor>
</comment>
<keyword evidence="5" id="KW-0288">FMN</keyword>
<dbReference type="GO" id="GO:0046872">
    <property type="term" value="F:metal ion binding"/>
    <property type="evidence" value="ECO:0007669"/>
    <property type="project" value="UniProtKB-KW"/>
</dbReference>
<evidence type="ECO:0000259" key="10">
    <source>
        <dbReference type="Pfam" id="PF00724"/>
    </source>
</evidence>
<dbReference type="OrthoDB" id="9784632at2"/>
<keyword evidence="9" id="KW-0411">Iron-sulfur</keyword>
<dbReference type="Proteomes" id="UP000199650">
    <property type="component" value="Unassembled WGS sequence"/>
</dbReference>
<dbReference type="Gene3D" id="3.50.50.60">
    <property type="entry name" value="FAD/NAD(P)-binding domain"/>
    <property type="match status" value="1"/>
</dbReference>
<dbReference type="InterPro" id="IPR013785">
    <property type="entry name" value="Aldolase_TIM"/>
</dbReference>
<evidence type="ECO:0000256" key="9">
    <source>
        <dbReference type="ARBA" id="ARBA00023014"/>
    </source>
</evidence>
<evidence type="ECO:0000256" key="3">
    <source>
        <dbReference type="ARBA" id="ARBA00011048"/>
    </source>
</evidence>
<feature type="domain" description="NADH:flavin oxidoreductase/NADH oxidase N-terminal" evidence="10">
    <location>
        <begin position="9"/>
        <end position="338"/>
    </location>
</feature>
<dbReference type="PANTHER" id="PTHR42917">
    <property type="entry name" value="2,4-DIENOYL-COA REDUCTASE"/>
    <property type="match status" value="1"/>
</dbReference>
<evidence type="ECO:0000256" key="1">
    <source>
        <dbReference type="ARBA" id="ARBA00001917"/>
    </source>
</evidence>
<evidence type="ECO:0000256" key="7">
    <source>
        <dbReference type="ARBA" id="ARBA00023002"/>
    </source>
</evidence>
<proteinExistence type="inferred from homology"/>
<evidence type="ECO:0000313" key="11">
    <source>
        <dbReference type="EMBL" id="SEW26663.1"/>
    </source>
</evidence>
<dbReference type="SUPFAM" id="SSF51905">
    <property type="entry name" value="FAD/NAD(P)-binding domain"/>
    <property type="match status" value="1"/>
</dbReference>
<dbReference type="RefSeq" id="WP_091431121.1">
    <property type="nucleotide sequence ID" value="NZ_FOJB01000001.1"/>
</dbReference>
<organism evidence="11 12">
    <name type="scientific">Aliiroseovarius sediminilitoris</name>
    <dbReference type="NCBI Taxonomy" id="1173584"/>
    <lineage>
        <taxon>Bacteria</taxon>
        <taxon>Pseudomonadati</taxon>
        <taxon>Pseudomonadota</taxon>
        <taxon>Alphaproteobacteria</taxon>
        <taxon>Rhodobacterales</taxon>
        <taxon>Paracoccaceae</taxon>
        <taxon>Aliiroseovarius</taxon>
    </lineage>
</organism>
<keyword evidence="12" id="KW-1185">Reference proteome</keyword>
<dbReference type="EMBL" id="FOJB01000001">
    <property type="protein sequence ID" value="SEW26663.1"/>
    <property type="molecule type" value="Genomic_DNA"/>
</dbReference>